<evidence type="ECO:0000313" key="13">
    <source>
        <dbReference type="Proteomes" id="UP000556200"/>
    </source>
</evidence>
<feature type="compositionally biased region" description="Polar residues" evidence="10">
    <location>
        <begin position="123"/>
        <end position="134"/>
    </location>
</feature>
<dbReference type="InterPro" id="IPR001965">
    <property type="entry name" value="Znf_PHD"/>
</dbReference>
<dbReference type="InterPro" id="IPR039054">
    <property type="entry name" value="Int12_PHD"/>
</dbReference>
<evidence type="ECO:0000256" key="9">
    <source>
        <dbReference type="PROSITE-ProRule" id="PRU00146"/>
    </source>
</evidence>
<keyword evidence="6" id="KW-0862">Zinc</keyword>
<evidence type="ECO:0000256" key="1">
    <source>
        <dbReference type="ARBA" id="ARBA00004123"/>
    </source>
</evidence>
<name>A0A7K4QWD5_9TYRA</name>
<gene>
    <name evidence="12" type="primary">Ints12</name>
    <name evidence="12" type="ORF">NEOCIN_R02446</name>
</gene>
<reference evidence="12 13" key="1">
    <citation type="submission" date="2019-09" db="EMBL/GenBank/DDBJ databases">
        <title>Bird 10,000 Genomes (B10K) Project - Family phase.</title>
        <authorList>
            <person name="Zhang G."/>
        </authorList>
    </citation>
    <scope>NUCLEOTIDE SEQUENCE [LARGE SCALE GENOMIC DNA]</scope>
    <source>
        <strain evidence="12">B10K-DU-004-15</strain>
        <tissue evidence="12">Mixed tissue sample</tissue>
    </source>
</reference>
<feature type="compositionally biased region" description="Gly residues" evidence="10">
    <location>
        <begin position="401"/>
        <end position="413"/>
    </location>
</feature>
<feature type="compositionally biased region" description="Low complexity" evidence="10">
    <location>
        <begin position="414"/>
        <end position="427"/>
    </location>
</feature>
<feature type="compositionally biased region" description="Polar residues" evidence="10">
    <location>
        <begin position="428"/>
        <end position="441"/>
    </location>
</feature>
<dbReference type="Gene3D" id="3.30.40.10">
    <property type="entry name" value="Zinc/RING finger domain, C3HC4 (zinc finger)"/>
    <property type="match status" value="1"/>
</dbReference>
<feature type="compositionally biased region" description="Basic and acidic residues" evidence="10">
    <location>
        <begin position="86"/>
        <end position="122"/>
    </location>
</feature>
<evidence type="ECO:0000313" key="12">
    <source>
        <dbReference type="EMBL" id="NWQ65297.1"/>
    </source>
</evidence>
<evidence type="ECO:0000256" key="6">
    <source>
        <dbReference type="ARBA" id="ARBA00022833"/>
    </source>
</evidence>
<keyword evidence="5 9" id="KW-0863">Zinc-finger</keyword>
<comment type="caution">
    <text evidence="12">The sequence shown here is derived from an EMBL/GenBank/DDBJ whole genome shotgun (WGS) entry which is preliminary data.</text>
</comment>
<dbReference type="GO" id="GO:0160240">
    <property type="term" value="P:RNA polymerase II transcription initiation surveillance"/>
    <property type="evidence" value="ECO:0007669"/>
    <property type="project" value="UniProtKB-ARBA"/>
</dbReference>
<comment type="subunit">
    <text evidence="8">Component of the Integrator complex, composed of core subunits INTS1, INTS2, INTS3, INTS4, INTS5, INTS6, INTS7, INTS8, INTS9/RC74, INTS10, INTS11/CPSF3L, INTS12, INTS13, INTS14 and INTS15. The core complex associates with protein phosphatase 2A subunits PPP2CA and PPP2R1A, to form the Integrator-PP2A (INTAC) complex.</text>
</comment>
<proteinExistence type="inferred from homology"/>
<keyword evidence="4" id="KW-0479">Metal-binding</keyword>
<dbReference type="GO" id="GO:0034472">
    <property type="term" value="P:snRNA 3'-end processing"/>
    <property type="evidence" value="ECO:0007669"/>
    <property type="project" value="TreeGrafter"/>
</dbReference>
<accession>A0A7K4QWD5</accession>
<evidence type="ECO:0000256" key="8">
    <source>
        <dbReference type="ARBA" id="ARBA00063548"/>
    </source>
</evidence>
<feature type="non-terminal residue" evidence="12">
    <location>
        <position position="460"/>
    </location>
</feature>
<dbReference type="InterPro" id="IPR013083">
    <property type="entry name" value="Znf_RING/FYVE/PHD"/>
</dbReference>
<feature type="compositionally biased region" description="Low complexity" evidence="10">
    <location>
        <begin position="386"/>
        <end position="400"/>
    </location>
</feature>
<dbReference type="EMBL" id="VYZA01000278">
    <property type="protein sequence ID" value="NWQ65297.1"/>
    <property type="molecule type" value="Genomic_DNA"/>
</dbReference>
<dbReference type="PANTHER" id="PTHR13415">
    <property type="entry name" value="NUCLEAR FACTOR-RELATED"/>
    <property type="match status" value="1"/>
</dbReference>
<dbReference type="CDD" id="cd15501">
    <property type="entry name" value="PHD_Int12"/>
    <property type="match status" value="1"/>
</dbReference>
<evidence type="ECO:0000256" key="7">
    <source>
        <dbReference type="ARBA" id="ARBA00023242"/>
    </source>
</evidence>
<dbReference type="AlphaFoldDB" id="A0A7K4QWD5"/>
<evidence type="ECO:0000256" key="5">
    <source>
        <dbReference type="ARBA" id="ARBA00022771"/>
    </source>
</evidence>
<dbReference type="PROSITE" id="PS50016">
    <property type="entry name" value="ZF_PHD_2"/>
    <property type="match status" value="1"/>
</dbReference>
<feature type="domain" description="PHD-type" evidence="11">
    <location>
        <begin position="156"/>
        <end position="212"/>
    </location>
</feature>
<evidence type="ECO:0000256" key="10">
    <source>
        <dbReference type="SAM" id="MobiDB-lite"/>
    </source>
</evidence>
<feature type="region of interest" description="Disordered" evidence="10">
    <location>
        <begin position="301"/>
        <end position="460"/>
    </location>
</feature>
<comment type="similarity">
    <text evidence="2">Belongs to the Integrator subunit 12 family.</text>
</comment>
<dbReference type="InterPro" id="IPR019786">
    <property type="entry name" value="Zinc_finger_PHD-type_CS"/>
</dbReference>
<protein>
    <recommendedName>
        <fullName evidence="3">Integrator complex subunit 12</fullName>
    </recommendedName>
</protein>
<dbReference type="GO" id="GO:0160232">
    <property type="term" value="C:INTAC complex"/>
    <property type="evidence" value="ECO:0007669"/>
    <property type="project" value="UniProtKB-ARBA"/>
</dbReference>
<dbReference type="SMART" id="SM00249">
    <property type="entry name" value="PHD"/>
    <property type="match status" value="1"/>
</dbReference>
<dbReference type="FunFam" id="3.30.40.10:FF:000101">
    <property type="entry name" value="Integrator complex subunit 12"/>
    <property type="match status" value="1"/>
</dbReference>
<keyword evidence="13" id="KW-1185">Reference proteome</keyword>
<feature type="compositionally biased region" description="Basic residues" evidence="10">
    <location>
        <begin position="447"/>
        <end position="460"/>
    </location>
</feature>
<feature type="compositionally biased region" description="Polar residues" evidence="10">
    <location>
        <begin position="301"/>
        <end position="328"/>
    </location>
</feature>
<feature type="region of interest" description="Disordered" evidence="10">
    <location>
        <begin position="40"/>
        <end position="140"/>
    </location>
</feature>
<dbReference type="Pfam" id="PF00628">
    <property type="entry name" value="PHD"/>
    <property type="match status" value="1"/>
</dbReference>
<dbReference type="GO" id="GO:0008270">
    <property type="term" value="F:zinc ion binding"/>
    <property type="evidence" value="ECO:0007669"/>
    <property type="project" value="UniProtKB-KW"/>
</dbReference>
<feature type="compositionally biased region" description="Polar residues" evidence="10">
    <location>
        <begin position="70"/>
        <end position="84"/>
    </location>
</feature>
<feature type="compositionally biased region" description="Polar residues" evidence="10">
    <location>
        <begin position="335"/>
        <end position="356"/>
    </location>
</feature>
<dbReference type="InterPro" id="IPR051776">
    <property type="entry name" value="Integrator_subunit_12"/>
</dbReference>
<dbReference type="GO" id="GO:0032039">
    <property type="term" value="C:integrator complex"/>
    <property type="evidence" value="ECO:0007669"/>
    <property type="project" value="UniProtKB-ARBA"/>
</dbReference>
<dbReference type="SUPFAM" id="SSF57903">
    <property type="entry name" value="FYVE/PHD zinc finger"/>
    <property type="match status" value="1"/>
</dbReference>
<evidence type="ECO:0000256" key="4">
    <source>
        <dbReference type="ARBA" id="ARBA00022723"/>
    </source>
</evidence>
<dbReference type="InterPro" id="IPR019787">
    <property type="entry name" value="Znf_PHD-finger"/>
</dbReference>
<dbReference type="PANTHER" id="PTHR13415:SF2">
    <property type="entry name" value="INTEGRATOR COMPLEX SUBUNIT 12"/>
    <property type="match status" value="1"/>
</dbReference>
<feature type="non-terminal residue" evidence="12">
    <location>
        <position position="1"/>
    </location>
</feature>
<organism evidence="12 13">
    <name type="scientific">Neopipo cinnamomea</name>
    <dbReference type="NCBI Taxonomy" id="456388"/>
    <lineage>
        <taxon>Eukaryota</taxon>
        <taxon>Metazoa</taxon>
        <taxon>Chordata</taxon>
        <taxon>Craniata</taxon>
        <taxon>Vertebrata</taxon>
        <taxon>Euteleostomi</taxon>
        <taxon>Archelosauria</taxon>
        <taxon>Archosauria</taxon>
        <taxon>Dinosauria</taxon>
        <taxon>Saurischia</taxon>
        <taxon>Theropoda</taxon>
        <taxon>Coelurosauria</taxon>
        <taxon>Aves</taxon>
        <taxon>Neognathae</taxon>
        <taxon>Neoaves</taxon>
        <taxon>Telluraves</taxon>
        <taxon>Australaves</taxon>
        <taxon>Passeriformes</taxon>
        <taxon>Tyrannidae</taxon>
        <taxon>Neopipo</taxon>
    </lineage>
</organism>
<dbReference type="InterPro" id="IPR011011">
    <property type="entry name" value="Znf_FYVE_PHD"/>
</dbReference>
<dbReference type="Proteomes" id="UP000556200">
    <property type="component" value="Unassembled WGS sequence"/>
</dbReference>
<sequence>MAATVNLELDPIFLKALGFLHSKSKDSAEKLKALLDESLARGTESSYRPSQKEAEQPKVSVTKPIKQEPKASSTLPSGNNNGKPTASEKVKKETEKRSDKTKGDTAEGADAPKKPKVEKQEARSSPITVQTSKDLSMPDLSSFEETSADDFAMEMGLACVVCRQMTVTFVNQLVECQECHNLYHQDCHKPQVTDKEVNDPRLVWYCARCTRQMKRMAQKTQKPPQKPAPAVVSVAPALKDPLVKKPEIKLKPETPPAFLAFKRTEVKTSAAVSGNSASTSVSSSATSGLTGWAAFAAKTSSANPSTAKLGSTAQSASGKPAASSNNQKPVGLSGLATSKTGLGSKIASANNSTNPVQLKPPPPLTLGKTTLSRSVSSDNVSKVGLPSPSNAAPSTSSQGSSGNGNSGNSGNSGGSTSKTTTDTGNQSASLKGPTSQESQLNAMKRLQMVKKKAAQKKLKK</sequence>
<comment type="subcellular location">
    <subcellularLocation>
        <location evidence="1">Nucleus</location>
    </subcellularLocation>
</comment>
<dbReference type="PROSITE" id="PS01359">
    <property type="entry name" value="ZF_PHD_1"/>
    <property type="match status" value="1"/>
</dbReference>
<keyword evidence="7" id="KW-0539">Nucleus</keyword>
<evidence type="ECO:0000256" key="2">
    <source>
        <dbReference type="ARBA" id="ARBA00006009"/>
    </source>
</evidence>
<evidence type="ECO:0000256" key="3">
    <source>
        <dbReference type="ARBA" id="ARBA00016814"/>
    </source>
</evidence>
<evidence type="ECO:0000259" key="11">
    <source>
        <dbReference type="PROSITE" id="PS50016"/>
    </source>
</evidence>